<sequence length="159" mass="18168">MENLFECRVRYEKIDEQSGKEKKVTECYLVDAVNHGEAEERMYKEMEAMIRGEFVVTTVRKANYTEIFDNMDGDRWFKSKISFESVSEKTGLAKKVSNNILVMANNVKDAYDNIQEGMGGMTVDFEINAIAESPILDFFPYPLAEAAEKLDGKSNAYKD</sequence>
<comment type="caution">
    <text evidence="1">The sequence shown here is derived from an EMBL/GenBank/DDBJ whole genome shotgun (WGS) entry which is preliminary data.</text>
</comment>
<dbReference type="InterPro" id="IPR027848">
    <property type="entry name" value="DUF4494"/>
</dbReference>
<name>A0ABS5K0V2_9BACT</name>
<gene>
    <name evidence="1" type="ORF">KEM10_20530</name>
</gene>
<dbReference type="Proteomes" id="UP000708576">
    <property type="component" value="Unassembled WGS sequence"/>
</dbReference>
<proteinExistence type="predicted"/>
<dbReference type="RefSeq" id="WP_212219018.1">
    <property type="nucleotide sequence ID" value="NZ_JAGUCO010000027.1"/>
</dbReference>
<accession>A0ABS5K0V2</accession>
<organism evidence="1 2">
    <name type="scientific">Carboxylicivirga linearis</name>
    <dbReference type="NCBI Taxonomy" id="1628157"/>
    <lineage>
        <taxon>Bacteria</taxon>
        <taxon>Pseudomonadati</taxon>
        <taxon>Bacteroidota</taxon>
        <taxon>Bacteroidia</taxon>
        <taxon>Marinilabiliales</taxon>
        <taxon>Marinilabiliaceae</taxon>
        <taxon>Carboxylicivirga</taxon>
    </lineage>
</organism>
<evidence type="ECO:0000313" key="2">
    <source>
        <dbReference type="Proteomes" id="UP000708576"/>
    </source>
</evidence>
<protein>
    <submittedName>
        <fullName evidence="1">DUF4494 domain-containing protein</fullName>
    </submittedName>
</protein>
<evidence type="ECO:0000313" key="1">
    <source>
        <dbReference type="EMBL" id="MBS2100685.1"/>
    </source>
</evidence>
<reference evidence="1 2" key="1">
    <citation type="journal article" date="2015" name="Int. J. Syst. Evol. Microbiol.">
        <title>Carboxylicivirga linearis sp. nov., isolated from a sea cucumber culture pond.</title>
        <authorList>
            <person name="Wang F.Q."/>
            <person name="Zhou Y.X."/>
            <person name="Lin X.Z."/>
            <person name="Chen G.J."/>
            <person name="Du Z.J."/>
        </authorList>
    </citation>
    <scope>NUCLEOTIDE SEQUENCE [LARGE SCALE GENOMIC DNA]</scope>
    <source>
        <strain evidence="1 2">FB218</strain>
    </source>
</reference>
<dbReference type="Pfam" id="PF14902">
    <property type="entry name" value="DUF4494"/>
    <property type="match status" value="1"/>
</dbReference>
<dbReference type="EMBL" id="JAGUCO010000027">
    <property type="protein sequence ID" value="MBS2100685.1"/>
    <property type="molecule type" value="Genomic_DNA"/>
</dbReference>
<keyword evidence="2" id="KW-1185">Reference proteome</keyword>